<dbReference type="MEROPS" id="A01.030"/>
<feature type="domain" description="Peptidase A1" evidence="11">
    <location>
        <begin position="81"/>
        <end position="478"/>
    </location>
</feature>
<evidence type="ECO:0000256" key="8">
    <source>
        <dbReference type="RuleBase" id="RU000454"/>
    </source>
</evidence>
<dbReference type="CDD" id="cd05474">
    <property type="entry name" value="SAP_like"/>
    <property type="match status" value="1"/>
</dbReference>
<feature type="chain" id="PRO_5004271636" evidence="10">
    <location>
        <begin position="19"/>
        <end position="589"/>
    </location>
</feature>
<feature type="active site" evidence="6">
    <location>
        <position position="373"/>
    </location>
</feature>
<dbReference type="EMBL" id="CR382125">
    <property type="protein sequence ID" value="CAG99213.1"/>
    <property type="molecule type" value="Genomic_DNA"/>
</dbReference>
<feature type="active site" evidence="6">
    <location>
        <position position="99"/>
    </location>
</feature>
<dbReference type="RefSeq" id="XP_454126.1">
    <property type="nucleotide sequence ID" value="XM_454126.1"/>
</dbReference>
<dbReference type="FunFam" id="2.40.70.10:FF:000023">
    <property type="entry name" value="Aspartic protease"/>
    <property type="match status" value="1"/>
</dbReference>
<proteinExistence type="inferred from homology"/>
<dbReference type="Gene3D" id="2.40.70.10">
    <property type="entry name" value="Acid Proteases"/>
    <property type="match status" value="3"/>
</dbReference>
<feature type="signal peptide" evidence="10">
    <location>
        <begin position="1"/>
        <end position="18"/>
    </location>
</feature>
<keyword evidence="3 10" id="KW-0732">Signal</keyword>
<evidence type="ECO:0000313" key="13">
    <source>
        <dbReference type="Proteomes" id="UP000000598"/>
    </source>
</evidence>
<dbReference type="InParanoid" id="Q6CPL3"/>
<dbReference type="PaxDb" id="284590-Q6CPL3"/>
<dbReference type="InterPro" id="IPR021109">
    <property type="entry name" value="Peptidase_aspartic_dom_sf"/>
</dbReference>
<keyword evidence="7" id="KW-1015">Disulfide bond</keyword>
<evidence type="ECO:0000256" key="9">
    <source>
        <dbReference type="SAM" id="MobiDB-lite"/>
    </source>
</evidence>
<dbReference type="GO" id="GO:0006508">
    <property type="term" value="P:proteolysis"/>
    <property type="evidence" value="ECO:0007669"/>
    <property type="project" value="UniProtKB-KW"/>
</dbReference>
<evidence type="ECO:0000256" key="5">
    <source>
        <dbReference type="ARBA" id="ARBA00022801"/>
    </source>
</evidence>
<protein>
    <submittedName>
        <fullName evidence="12">KLLA0E04049p</fullName>
    </submittedName>
</protein>
<feature type="region of interest" description="Disordered" evidence="9">
    <location>
        <begin position="532"/>
        <end position="563"/>
    </location>
</feature>
<feature type="disulfide bond" evidence="7">
    <location>
        <begin position="408"/>
        <end position="442"/>
    </location>
</feature>
<dbReference type="Pfam" id="PF00026">
    <property type="entry name" value="Asp"/>
    <property type="match status" value="2"/>
</dbReference>
<comment type="similarity">
    <text evidence="1 8">Belongs to the peptidase A1 family.</text>
</comment>
<evidence type="ECO:0000256" key="1">
    <source>
        <dbReference type="ARBA" id="ARBA00007447"/>
    </source>
</evidence>
<dbReference type="PANTHER" id="PTHR47966:SF65">
    <property type="entry name" value="ASPARTIC-TYPE ENDOPEPTIDASE"/>
    <property type="match status" value="1"/>
</dbReference>
<dbReference type="FunCoup" id="Q6CPL3">
    <property type="interactions" value="400"/>
</dbReference>
<keyword evidence="5 8" id="KW-0378">Hydrolase</keyword>
<dbReference type="PROSITE" id="PS51767">
    <property type="entry name" value="PEPTIDASE_A1"/>
    <property type="match status" value="1"/>
</dbReference>
<dbReference type="HOGENOM" id="CLU_013253_9_1_1"/>
<keyword evidence="4 8" id="KW-0064">Aspartyl protease</keyword>
<keyword evidence="2 8" id="KW-0645">Protease</keyword>
<evidence type="ECO:0000256" key="10">
    <source>
        <dbReference type="SAM" id="SignalP"/>
    </source>
</evidence>
<dbReference type="AlphaFoldDB" id="Q6CPL3"/>
<gene>
    <name evidence="12" type="ORF">KLLA0_E04049g</name>
</gene>
<organism evidence="12 13">
    <name type="scientific">Kluyveromyces lactis (strain ATCC 8585 / CBS 2359 / DSM 70799 / NBRC 1267 / NRRL Y-1140 / WM37)</name>
    <name type="common">Yeast</name>
    <name type="synonym">Candida sphaerica</name>
    <dbReference type="NCBI Taxonomy" id="284590"/>
    <lineage>
        <taxon>Eukaryota</taxon>
        <taxon>Fungi</taxon>
        <taxon>Dikarya</taxon>
        <taxon>Ascomycota</taxon>
        <taxon>Saccharomycotina</taxon>
        <taxon>Saccharomycetes</taxon>
        <taxon>Saccharomycetales</taxon>
        <taxon>Saccharomycetaceae</taxon>
        <taxon>Kluyveromyces</taxon>
    </lineage>
</organism>
<dbReference type="PANTHER" id="PTHR47966">
    <property type="entry name" value="BETA-SITE APP-CLEAVING ENZYME, ISOFORM A-RELATED"/>
    <property type="match status" value="1"/>
</dbReference>
<dbReference type="Proteomes" id="UP000000598">
    <property type="component" value="Chromosome E"/>
</dbReference>
<dbReference type="eggNOG" id="KOG1339">
    <property type="taxonomic scope" value="Eukaryota"/>
</dbReference>
<dbReference type="GO" id="GO:0071944">
    <property type="term" value="C:cell periphery"/>
    <property type="evidence" value="ECO:0007669"/>
    <property type="project" value="UniProtKB-ARBA"/>
</dbReference>
<dbReference type="PRINTS" id="PR00792">
    <property type="entry name" value="PEPSIN"/>
</dbReference>
<dbReference type="InterPro" id="IPR033121">
    <property type="entry name" value="PEPTIDASE_A1"/>
</dbReference>
<evidence type="ECO:0000259" key="11">
    <source>
        <dbReference type="PROSITE" id="PS51767"/>
    </source>
</evidence>
<reference evidence="12 13" key="1">
    <citation type="journal article" date="2004" name="Nature">
        <title>Genome evolution in yeasts.</title>
        <authorList>
            <consortium name="Genolevures"/>
            <person name="Dujon B."/>
            <person name="Sherman D."/>
            <person name="Fischer G."/>
            <person name="Durrens P."/>
            <person name="Casaregola S."/>
            <person name="Lafontaine I."/>
            <person name="de Montigny J."/>
            <person name="Marck C."/>
            <person name="Neuveglise C."/>
            <person name="Talla E."/>
            <person name="Goffard N."/>
            <person name="Frangeul L."/>
            <person name="Aigle M."/>
            <person name="Anthouard V."/>
            <person name="Babour A."/>
            <person name="Barbe V."/>
            <person name="Barnay S."/>
            <person name="Blanchin S."/>
            <person name="Beckerich J.M."/>
            <person name="Beyne E."/>
            <person name="Bleykasten C."/>
            <person name="Boisrame A."/>
            <person name="Boyer J."/>
            <person name="Cattolico L."/>
            <person name="Confanioleri F."/>
            <person name="de Daruvar A."/>
            <person name="Despons L."/>
            <person name="Fabre E."/>
            <person name="Fairhead C."/>
            <person name="Ferry-Dumazet H."/>
            <person name="Groppi A."/>
            <person name="Hantraye F."/>
            <person name="Hennequin C."/>
            <person name="Jauniaux N."/>
            <person name="Joyet P."/>
            <person name="Kachouri R."/>
            <person name="Kerrest A."/>
            <person name="Koszul R."/>
            <person name="Lemaire M."/>
            <person name="Lesur I."/>
            <person name="Ma L."/>
            <person name="Muller H."/>
            <person name="Nicaud J.M."/>
            <person name="Nikolski M."/>
            <person name="Oztas S."/>
            <person name="Ozier-Kalogeropoulos O."/>
            <person name="Pellenz S."/>
            <person name="Potier S."/>
            <person name="Richard G.F."/>
            <person name="Straub M.L."/>
            <person name="Suleau A."/>
            <person name="Swennene D."/>
            <person name="Tekaia F."/>
            <person name="Wesolowski-Louvel M."/>
            <person name="Westhof E."/>
            <person name="Wirth B."/>
            <person name="Zeniou-Meyer M."/>
            <person name="Zivanovic I."/>
            <person name="Bolotin-Fukuhara M."/>
            <person name="Thierry A."/>
            <person name="Bouchier C."/>
            <person name="Caudron B."/>
            <person name="Scarpelli C."/>
            <person name="Gaillardin C."/>
            <person name="Weissenbach J."/>
            <person name="Wincker P."/>
            <person name="Souciet J.L."/>
        </authorList>
    </citation>
    <scope>NUCLEOTIDE SEQUENCE [LARGE SCALE GENOMIC DNA]</scope>
    <source>
        <strain evidence="13">ATCC 8585 / CBS 2359 / DSM 70799 / NBRC 1267 / NRRL Y-1140 / WM37</strain>
    </source>
</reference>
<dbReference type="InterPro" id="IPR001461">
    <property type="entry name" value="Aspartic_peptidase_A1"/>
</dbReference>
<evidence type="ECO:0000256" key="2">
    <source>
        <dbReference type="ARBA" id="ARBA00022670"/>
    </source>
</evidence>
<dbReference type="GeneID" id="2893850"/>
<dbReference type="InterPro" id="IPR001969">
    <property type="entry name" value="Aspartic_peptidase_AS"/>
</dbReference>
<evidence type="ECO:0000256" key="4">
    <source>
        <dbReference type="ARBA" id="ARBA00022750"/>
    </source>
</evidence>
<sequence length="589" mass="61739">MKLSDVCLGALLASLGSAGYITKRDVSQVGEANKKHVFMSFDKLRGNDASEASLSKRRVGHLKKRADGYVDVEIDNQNTFYSVDLEIGTPAQKVGVLIDTGSSDLWVPGSGNPFCSASRSSSKKKRQDYTALLSSLLSVFGTDVATDYTYTGIASATGSAGTQTVPTALTSGTVAATSIRSVPSSLATLDCSEFGTFDTSKSSSWQSNDTRFYISYADGTFADGDWGVDEIHLDDVNVTGLSFAVSNYTDSQFGVLGIGLTGSESTYSGQLSTYNRYQYDNFPIVLQRNGVIEKNAYSVFLNDLDADSGSILFGAVDHSKYTGTLYTVPMVNALRSIGYTEQIRLSITLQGIGVTSSYGNETVTQTKYPALLDTGATFCYFPSSLAAAIASSVSATYSSSSGYYFVDCDSGSDYDLVFDFGGFHIISPLSDYIVTTSSSSQCVLGILPQSDNEITLGDAFLTSAYVVYDLEELEISLAQASYTSGDEKIEVIRDSVPSAVAAPGYSSTWSTAASLSTGGNIFTVTNNANGTVSTGTGSSGSGSSTSGNSGSTSTGSSSKKEGAASSLPVPHLAALICLLLSAVSIPSLF</sequence>
<evidence type="ECO:0000256" key="6">
    <source>
        <dbReference type="PIRSR" id="PIRSR601461-1"/>
    </source>
</evidence>
<dbReference type="PROSITE" id="PS00141">
    <property type="entry name" value="ASP_PROTEASE"/>
    <property type="match status" value="2"/>
</dbReference>
<evidence type="ECO:0000256" key="7">
    <source>
        <dbReference type="PIRSR" id="PIRSR601461-2"/>
    </source>
</evidence>
<dbReference type="GO" id="GO:0004190">
    <property type="term" value="F:aspartic-type endopeptidase activity"/>
    <property type="evidence" value="ECO:0007669"/>
    <property type="project" value="UniProtKB-KW"/>
</dbReference>
<dbReference type="SUPFAM" id="SSF50630">
    <property type="entry name" value="Acid proteases"/>
    <property type="match status" value="1"/>
</dbReference>
<dbReference type="OMA" id="QFGCNST"/>
<feature type="compositionally biased region" description="Low complexity" evidence="9">
    <location>
        <begin position="532"/>
        <end position="557"/>
    </location>
</feature>
<evidence type="ECO:0000313" key="12">
    <source>
        <dbReference type="EMBL" id="CAG99213.1"/>
    </source>
</evidence>
<name>Q6CPL3_KLULA</name>
<accession>Q6CPL3</accession>
<dbReference type="KEGG" id="kla:KLLA0_E04049g"/>
<evidence type="ECO:0000256" key="3">
    <source>
        <dbReference type="ARBA" id="ARBA00022729"/>
    </source>
</evidence>
<keyword evidence="13" id="KW-1185">Reference proteome</keyword>
<dbReference type="InterPro" id="IPR033876">
    <property type="entry name" value="SAP-like"/>
</dbReference>